<keyword evidence="3" id="KW-1185">Reference proteome</keyword>
<evidence type="ECO:0008006" key="4">
    <source>
        <dbReference type="Google" id="ProtNLM"/>
    </source>
</evidence>
<proteinExistence type="predicted"/>
<dbReference type="RefSeq" id="WP_136730504.1">
    <property type="nucleotide sequence ID" value="NZ_SUMC01000139.1"/>
</dbReference>
<keyword evidence="1" id="KW-0472">Membrane</keyword>
<dbReference type="EMBL" id="SUMC01000139">
    <property type="protein sequence ID" value="TJZ97835.1"/>
    <property type="molecule type" value="Genomic_DNA"/>
</dbReference>
<feature type="transmembrane region" description="Helical" evidence="1">
    <location>
        <begin position="97"/>
        <end position="119"/>
    </location>
</feature>
<dbReference type="AlphaFoldDB" id="A0A4U0RPI2"/>
<dbReference type="Proteomes" id="UP000305778">
    <property type="component" value="Unassembled WGS sequence"/>
</dbReference>
<sequence length="178" mass="18705">MNASVWIVNLAVLTAVLEADLGRRKVAWFRLARPILMAAAIIPFFAKNIATTGAGLTLEIVGAGTGILLGLVAAALMRTEYDVAKKSVSSRAGAAYAALWAAVTGARLYFVYASAHVFPTQLGRWMATNHITPDALTDALIFLAIGMLVSRTAALLGKASRTGHTHRTAAAPLTAAHH</sequence>
<evidence type="ECO:0000256" key="1">
    <source>
        <dbReference type="SAM" id="Phobius"/>
    </source>
</evidence>
<reference evidence="2 3" key="1">
    <citation type="submission" date="2019-04" db="EMBL/GenBank/DDBJ databases">
        <title>Streptomyces oryziradicis sp. nov., a novel actinomycete isolated from rhizosphere soil of rice (Oryza sativa L.).</title>
        <authorList>
            <person name="Li C."/>
        </authorList>
    </citation>
    <scope>NUCLEOTIDE SEQUENCE [LARGE SCALE GENOMIC DNA]</scope>
    <source>
        <strain evidence="2 3">NEAU-C40</strain>
    </source>
</reference>
<feature type="transmembrane region" description="Helical" evidence="1">
    <location>
        <begin position="31"/>
        <end position="50"/>
    </location>
</feature>
<accession>A0A4U0RPI2</accession>
<dbReference type="OrthoDB" id="3700731at2"/>
<evidence type="ECO:0000313" key="2">
    <source>
        <dbReference type="EMBL" id="TJZ97835.1"/>
    </source>
</evidence>
<feature type="transmembrane region" description="Helical" evidence="1">
    <location>
        <begin position="56"/>
        <end position="76"/>
    </location>
</feature>
<protein>
    <recommendedName>
        <fullName evidence="4">DUF1453 family protein</fullName>
    </recommendedName>
</protein>
<keyword evidence="1" id="KW-1133">Transmembrane helix</keyword>
<keyword evidence="1" id="KW-0812">Transmembrane</keyword>
<evidence type="ECO:0000313" key="3">
    <source>
        <dbReference type="Proteomes" id="UP000305778"/>
    </source>
</evidence>
<feature type="transmembrane region" description="Helical" evidence="1">
    <location>
        <begin position="139"/>
        <end position="157"/>
    </location>
</feature>
<gene>
    <name evidence="2" type="ORF">FCI23_49235</name>
</gene>
<organism evidence="2 3">
    <name type="scientific">Actinacidiphila oryziradicis</name>
    <dbReference type="NCBI Taxonomy" id="2571141"/>
    <lineage>
        <taxon>Bacteria</taxon>
        <taxon>Bacillati</taxon>
        <taxon>Actinomycetota</taxon>
        <taxon>Actinomycetes</taxon>
        <taxon>Kitasatosporales</taxon>
        <taxon>Streptomycetaceae</taxon>
        <taxon>Actinacidiphila</taxon>
    </lineage>
</organism>
<name>A0A4U0RPI2_9ACTN</name>
<comment type="caution">
    <text evidence="2">The sequence shown here is derived from an EMBL/GenBank/DDBJ whole genome shotgun (WGS) entry which is preliminary data.</text>
</comment>